<keyword evidence="3" id="KW-1185">Reference proteome</keyword>
<evidence type="ECO:0000256" key="1">
    <source>
        <dbReference type="SAM" id="MobiDB-lite"/>
    </source>
</evidence>
<feature type="compositionally biased region" description="Polar residues" evidence="1">
    <location>
        <begin position="63"/>
        <end position="87"/>
    </location>
</feature>
<protein>
    <submittedName>
        <fullName evidence="2">Uncharacterized protein</fullName>
    </submittedName>
</protein>
<accession>A0ABD0M634</accession>
<dbReference type="EMBL" id="JACVVK020000005">
    <property type="protein sequence ID" value="KAK7506874.1"/>
    <property type="molecule type" value="Genomic_DNA"/>
</dbReference>
<organism evidence="2 3">
    <name type="scientific">Batillaria attramentaria</name>
    <dbReference type="NCBI Taxonomy" id="370345"/>
    <lineage>
        <taxon>Eukaryota</taxon>
        <taxon>Metazoa</taxon>
        <taxon>Spiralia</taxon>
        <taxon>Lophotrochozoa</taxon>
        <taxon>Mollusca</taxon>
        <taxon>Gastropoda</taxon>
        <taxon>Caenogastropoda</taxon>
        <taxon>Sorbeoconcha</taxon>
        <taxon>Cerithioidea</taxon>
        <taxon>Batillariidae</taxon>
        <taxon>Batillaria</taxon>
    </lineage>
</organism>
<comment type="caution">
    <text evidence="2">The sequence shown here is derived from an EMBL/GenBank/DDBJ whole genome shotgun (WGS) entry which is preliminary data.</text>
</comment>
<gene>
    <name evidence="2" type="ORF">BaRGS_00001725</name>
</gene>
<feature type="compositionally biased region" description="Polar residues" evidence="1">
    <location>
        <begin position="35"/>
        <end position="47"/>
    </location>
</feature>
<dbReference type="Proteomes" id="UP001519460">
    <property type="component" value="Unassembled WGS sequence"/>
</dbReference>
<sequence length="87" mass="9094">TPKEADTCGNEHQQSVTEGSTGSAKDTMLHKQQGKEVTSTEVASCSTEAGGAEVRLGQPLPTHVTTDSQTQKETYATGNTSQQIVTA</sequence>
<proteinExistence type="predicted"/>
<evidence type="ECO:0000313" key="3">
    <source>
        <dbReference type="Proteomes" id="UP001519460"/>
    </source>
</evidence>
<feature type="region of interest" description="Disordered" evidence="1">
    <location>
        <begin position="1"/>
        <end position="87"/>
    </location>
</feature>
<feature type="non-terminal residue" evidence="2">
    <location>
        <position position="1"/>
    </location>
</feature>
<evidence type="ECO:0000313" key="2">
    <source>
        <dbReference type="EMBL" id="KAK7506874.1"/>
    </source>
</evidence>
<feature type="non-terminal residue" evidence="2">
    <location>
        <position position="87"/>
    </location>
</feature>
<dbReference type="AlphaFoldDB" id="A0ABD0M634"/>
<reference evidence="2 3" key="1">
    <citation type="journal article" date="2023" name="Sci. Data">
        <title>Genome assembly of the Korean intertidal mud-creeper Batillaria attramentaria.</title>
        <authorList>
            <person name="Patra A.K."/>
            <person name="Ho P.T."/>
            <person name="Jun S."/>
            <person name="Lee S.J."/>
            <person name="Kim Y."/>
            <person name="Won Y.J."/>
        </authorList>
    </citation>
    <scope>NUCLEOTIDE SEQUENCE [LARGE SCALE GENOMIC DNA]</scope>
    <source>
        <strain evidence="2">Wonlab-2016</strain>
    </source>
</reference>
<feature type="compositionally biased region" description="Polar residues" evidence="1">
    <location>
        <begin position="10"/>
        <end position="24"/>
    </location>
</feature>
<name>A0ABD0M634_9CAEN</name>